<protein>
    <submittedName>
        <fullName evidence="5">LacI family transcriptional regulator</fullName>
    </submittedName>
</protein>
<keyword evidence="2" id="KW-0238">DNA-binding</keyword>
<dbReference type="OrthoDB" id="9805774at2"/>
<dbReference type="PROSITE" id="PS50932">
    <property type="entry name" value="HTH_LACI_2"/>
    <property type="match status" value="1"/>
</dbReference>
<dbReference type="RefSeq" id="WP_106159296.1">
    <property type="nucleotide sequence ID" value="NZ_PVTT01000001.1"/>
</dbReference>
<evidence type="ECO:0000313" key="5">
    <source>
        <dbReference type="EMBL" id="PRY94838.1"/>
    </source>
</evidence>
<dbReference type="PANTHER" id="PTHR30146">
    <property type="entry name" value="LACI-RELATED TRANSCRIPTIONAL REPRESSOR"/>
    <property type="match status" value="1"/>
</dbReference>
<reference evidence="5 6" key="1">
    <citation type="submission" date="2018-03" db="EMBL/GenBank/DDBJ databases">
        <title>Genomic Encyclopedia of Archaeal and Bacterial Type Strains, Phase II (KMG-II): from individual species to whole genera.</title>
        <authorList>
            <person name="Goeker M."/>
        </authorList>
    </citation>
    <scope>NUCLEOTIDE SEQUENCE [LARGE SCALE GENOMIC DNA]</scope>
    <source>
        <strain evidence="5 6">DSM 29318</strain>
    </source>
</reference>
<organism evidence="5 6">
    <name type="scientific">Hasllibacter halocynthiae</name>
    <dbReference type="NCBI Taxonomy" id="595589"/>
    <lineage>
        <taxon>Bacteria</taxon>
        <taxon>Pseudomonadati</taxon>
        <taxon>Pseudomonadota</taxon>
        <taxon>Alphaproteobacteria</taxon>
        <taxon>Rhodobacterales</taxon>
        <taxon>Roseobacteraceae</taxon>
        <taxon>Hasllibacter</taxon>
    </lineage>
</organism>
<evidence type="ECO:0000256" key="3">
    <source>
        <dbReference type="ARBA" id="ARBA00023163"/>
    </source>
</evidence>
<evidence type="ECO:0000256" key="1">
    <source>
        <dbReference type="ARBA" id="ARBA00023015"/>
    </source>
</evidence>
<dbReference type="CDD" id="cd01392">
    <property type="entry name" value="HTH_LacI"/>
    <property type="match status" value="1"/>
</dbReference>
<sequence length="342" mass="35824">MERPTVQDVADHAGVSIATVDRVLNARGGVTEKSRAKVRSSVEALGYERDAAATALSTGRSDRFVFVLPEGPNAFLGALRTAIAAERPAARRFRQSLEVLDVPAFSSESLGAALDALDPGSVTGIAVFGAEGIESARALVGLRAAGVRVVTLVSDLPAEQRDAYVGIDNVAAGRTAARFLGRFLDAAPADVMVILGSAIARDHVDRRLGFDMVMRADFPHLTVGASAEGRDDADLVEAIVRGALTGRRPPAAIYAAAAGTRGLVAALKGLRSRPVTVVHELTPHSRRALEDGLIDLVIDQNPAQEVRMAIGALAALREGRAPPAAPLTLDIYVRDNLPARAA</sequence>
<dbReference type="PROSITE" id="PS00356">
    <property type="entry name" value="HTH_LACI_1"/>
    <property type="match status" value="1"/>
</dbReference>
<dbReference type="Gene3D" id="1.10.260.40">
    <property type="entry name" value="lambda repressor-like DNA-binding domains"/>
    <property type="match status" value="1"/>
</dbReference>
<evidence type="ECO:0000259" key="4">
    <source>
        <dbReference type="PROSITE" id="PS50932"/>
    </source>
</evidence>
<dbReference type="Gene3D" id="3.40.50.2300">
    <property type="match status" value="2"/>
</dbReference>
<accession>A0A2T0X7B5</accession>
<dbReference type="SUPFAM" id="SSF53822">
    <property type="entry name" value="Periplasmic binding protein-like I"/>
    <property type="match status" value="1"/>
</dbReference>
<dbReference type="Pfam" id="PF00356">
    <property type="entry name" value="LacI"/>
    <property type="match status" value="1"/>
</dbReference>
<evidence type="ECO:0000256" key="2">
    <source>
        <dbReference type="ARBA" id="ARBA00023125"/>
    </source>
</evidence>
<dbReference type="AlphaFoldDB" id="A0A2T0X7B5"/>
<keyword evidence="6" id="KW-1185">Reference proteome</keyword>
<proteinExistence type="predicted"/>
<dbReference type="CDD" id="cd06307">
    <property type="entry name" value="PBP1_sugar_binding"/>
    <property type="match status" value="1"/>
</dbReference>
<dbReference type="Proteomes" id="UP000238801">
    <property type="component" value="Unassembled WGS sequence"/>
</dbReference>
<comment type="caution">
    <text evidence="5">The sequence shown here is derived from an EMBL/GenBank/DDBJ whole genome shotgun (WGS) entry which is preliminary data.</text>
</comment>
<dbReference type="InterPro" id="IPR010982">
    <property type="entry name" value="Lambda_DNA-bd_dom_sf"/>
</dbReference>
<feature type="domain" description="HTH lacI-type" evidence="4">
    <location>
        <begin position="4"/>
        <end position="58"/>
    </location>
</feature>
<dbReference type="SMART" id="SM00354">
    <property type="entry name" value="HTH_LACI"/>
    <property type="match status" value="1"/>
</dbReference>
<name>A0A2T0X7B5_9RHOB</name>
<gene>
    <name evidence="5" type="ORF">BCF33_0440</name>
</gene>
<dbReference type="SUPFAM" id="SSF47413">
    <property type="entry name" value="lambda repressor-like DNA-binding domains"/>
    <property type="match status" value="1"/>
</dbReference>
<dbReference type="InterPro" id="IPR000843">
    <property type="entry name" value="HTH_LacI"/>
</dbReference>
<keyword evidence="1" id="KW-0805">Transcription regulation</keyword>
<keyword evidence="3" id="KW-0804">Transcription</keyword>
<dbReference type="PANTHER" id="PTHR30146:SF152">
    <property type="entry name" value="TRANSCRIPTIONAL REGULATORY PROTEIN"/>
    <property type="match status" value="1"/>
</dbReference>
<evidence type="ECO:0000313" key="6">
    <source>
        <dbReference type="Proteomes" id="UP000238801"/>
    </source>
</evidence>
<dbReference type="Pfam" id="PF13407">
    <property type="entry name" value="Peripla_BP_4"/>
    <property type="match status" value="1"/>
</dbReference>
<dbReference type="GO" id="GO:0000976">
    <property type="term" value="F:transcription cis-regulatory region binding"/>
    <property type="evidence" value="ECO:0007669"/>
    <property type="project" value="TreeGrafter"/>
</dbReference>
<dbReference type="GO" id="GO:0003700">
    <property type="term" value="F:DNA-binding transcription factor activity"/>
    <property type="evidence" value="ECO:0007669"/>
    <property type="project" value="TreeGrafter"/>
</dbReference>
<dbReference type="InterPro" id="IPR025997">
    <property type="entry name" value="SBP_2_dom"/>
</dbReference>
<dbReference type="EMBL" id="PVTT01000001">
    <property type="protein sequence ID" value="PRY94838.1"/>
    <property type="molecule type" value="Genomic_DNA"/>
</dbReference>
<dbReference type="InterPro" id="IPR028082">
    <property type="entry name" value="Peripla_BP_I"/>
</dbReference>